<dbReference type="AlphaFoldDB" id="A0A927N327"/>
<evidence type="ECO:0000313" key="1">
    <source>
        <dbReference type="EMBL" id="MBE1611174.1"/>
    </source>
</evidence>
<organism evidence="1 2">
    <name type="scientific">Actinopolymorpha pittospori</name>
    <dbReference type="NCBI Taxonomy" id="648752"/>
    <lineage>
        <taxon>Bacteria</taxon>
        <taxon>Bacillati</taxon>
        <taxon>Actinomycetota</taxon>
        <taxon>Actinomycetes</taxon>
        <taxon>Propionibacteriales</taxon>
        <taxon>Actinopolymorphaceae</taxon>
        <taxon>Actinopolymorpha</taxon>
    </lineage>
</organism>
<proteinExistence type="predicted"/>
<accession>A0A927N327</accession>
<comment type="caution">
    <text evidence="1">The sequence shown here is derived from an EMBL/GenBank/DDBJ whole genome shotgun (WGS) entry which is preliminary data.</text>
</comment>
<gene>
    <name evidence="1" type="ORF">HEB94_008022</name>
</gene>
<keyword evidence="2" id="KW-1185">Reference proteome</keyword>
<dbReference type="Proteomes" id="UP000638648">
    <property type="component" value="Unassembled WGS sequence"/>
</dbReference>
<reference evidence="1" key="1">
    <citation type="submission" date="2020-10" db="EMBL/GenBank/DDBJ databases">
        <title>Sequencing the genomes of 1000 actinobacteria strains.</title>
        <authorList>
            <person name="Klenk H.-P."/>
        </authorList>
    </citation>
    <scope>NUCLEOTIDE SEQUENCE</scope>
    <source>
        <strain evidence="1">DSM 45354</strain>
    </source>
</reference>
<evidence type="ECO:0000313" key="2">
    <source>
        <dbReference type="Proteomes" id="UP000638648"/>
    </source>
</evidence>
<name>A0A927N327_9ACTN</name>
<sequence>MGAIHVGQWPRRSRRNPPYVGNVEWVAIDGSYGDDRGSARMTSAATRVAASTLLHVASPPKPPTGAAALIARVAV</sequence>
<dbReference type="EMBL" id="JADBEM010000001">
    <property type="protein sequence ID" value="MBE1611174.1"/>
    <property type="molecule type" value="Genomic_DNA"/>
</dbReference>
<protein>
    <submittedName>
        <fullName evidence="1">Uncharacterized protein</fullName>
    </submittedName>
</protein>